<gene>
    <name evidence="3" type="ORF">B0T25DRAFT_566200</name>
</gene>
<feature type="domain" description="Protein kinase" evidence="2">
    <location>
        <begin position="84"/>
        <end position="330"/>
    </location>
</feature>
<name>A0AAJ0HLP3_9PEZI</name>
<evidence type="ECO:0000256" key="1">
    <source>
        <dbReference type="SAM" id="MobiDB-lite"/>
    </source>
</evidence>
<evidence type="ECO:0000259" key="2">
    <source>
        <dbReference type="PROSITE" id="PS50011"/>
    </source>
</evidence>
<dbReference type="Pfam" id="PF00069">
    <property type="entry name" value="Pkinase"/>
    <property type="match status" value="1"/>
</dbReference>
<dbReference type="Gene3D" id="1.10.510.10">
    <property type="entry name" value="Transferase(Phosphotransferase) domain 1"/>
    <property type="match status" value="1"/>
</dbReference>
<comment type="caution">
    <text evidence="3">The sequence shown here is derived from an EMBL/GenBank/DDBJ whole genome shotgun (WGS) entry which is preliminary data.</text>
</comment>
<reference evidence="3" key="2">
    <citation type="submission" date="2023-06" db="EMBL/GenBank/DDBJ databases">
        <authorList>
            <consortium name="Lawrence Berkeley National Laboratory"/>
            <person name="Haridas S."/>
            <person name="Hensen N."/>
            <person name="Bonometti L."/>
            <person name="Westerberg I."/>
            <person name="Brannstrom I.O."/>
            <person name="Guillou S."/>
            <person name="Cros-Aarteil S."/>
            <person name="Calhoun S."/>
            <person name="Kuo A."/>
            <person name="Mondo S."/>
            <person name="Pangilinan J."/>
            <person name="Riley R."/>
            <person name="Labutti K."/>
            <person name="Andreopoulos B."/>
            <person name="Lipzen A."/>
            <person name="Chen C."/>
            <person name="Yanf M."/>
            <person name="Daum C."/>
            <person name="Ng V."/>
            <person name="Clum A."/>
            <person name="Steindorff A."/>
            <person name="Ohm R."/>
            <person name="Martin F."/>
            <person name="Silar P."/>
            <person name="Natvig D."/>
            <person name="Lalanne C."/>
            <person name="Gautier V."/>
            <person name="Ament-Velasquez S.L."/>
            <person name="Kruys A."/>
            <person name="Hutchinson M.I."/>
            <person name="Powell A.J."/>
            <person name="Barry K."/>
            <person name="Miller A.N."/>
            <person name="Grigoriev I.V."/>
            <person name="Debuchy R."/>
            <person name="Gladieux P."/>
            <person name="Thoren M.H."/>
            <person name="Johannesson H."/>
        </authorList>
    </citation>
    <scope>NUCLEOTIDE SEQUENCE</scope>
    <source>
        <strain evidence="3">CBS 955.72</strain>
    </source>
</reference>
<dbReference type="PROSITE" id="PS50011">
    <property type="entry name" value="PROTEIN_KINASE_DOM"/>
    <property type="match status" value="1"/>
</dbReference>
<dbReference type="Proteomes" id="UP001275084">
    <property type="component" value="Unassembled WGS sequence"/>
</dbReference>
<organism evidence="3 4">
    <name type="scientific">Lasiosphaeria hispida</name>
    <dbReference type="NCBI Taxonomy" id="260671"/>
    <lineage>
        <taxon>Eukaryota</taxon>
        <taxon>Fungi</taxon>
        <taxon>Dikarya</taxon>
        <taxon>Ascomycota</taxon>
        <taxon>Pezizomycotina</taxon>
        <taxon>Sordariomycetes</taxon>
        <taxon>Sordariomycetidae</taxon>
        <taxon>Sordariales</taxon>
        <taxon>Lasiosphaeriaceae</taxon>
        <taxon>Lasiosphaeria</taxon>
    </lineage>
</organism>
<dbReference type="GO" id="GO:0004672">
    <property type="term" value="F:protein kinase activity"/>
    <property type="evidence" value="ECO:0007669"/>
    <property type="project" value="InterPro"/>
</dbReference>
<dbReference type="GO" id="GO:0005524">
    <property type="term" value="F:ATP binding"/>
    <property type="evidence" value="ECO:0007669"/>
    <property type="project" value="InterPro"/>
</dbReference>
<sequence length="330" mass="37088">MASFDPVVPGATTPKTMADSSWLSFTVWDTEEDRMYTGMLEKGHAKYEDASCGRTESHEVIRDTMDMVPDEAIFPKLPDNGERFPVAPELCAGPNLFIKRTSPPLHFASHNWNSNLGYGVTLPDLMLHEARMFNLVSQHPQHPNIVRYHGCRVRRGFITGLVLDRVPFNTLLERSAVGGIKDIDKGPFMAALESAVDHLHRVVGIAHNDIQPQNIMIGPAGTPVLIDLNWAGKIGHRNLLPGGIPLWQDEKRNPRVSQKRHDLYSLAKIRWWLDHPDELTHSMHVFPVRIRLETDPAEPDNPDMGSPTSRPRVPGSKLPDPDQDMLHLDT</sequence>
<protein>
    <recommendedName>
        <fullName evidence="2">Protein kinase domain-containing protein</fullName>
    </recommendedName>
</protein>
<reference evidence="3" key="1">
    <citation type="journal article" date="2023" name="Mol. Phylogenet. Evol.">
        <title>Genome-scale phylogeny and comparative genomics of the fungal order Sordariales.</title>
        <authorList>
            <person name="Hensen N."/>
            <person name="Bonometti L."/>
            <person name="Westerberg I."/>
            <person name="Brannstrom I.O."/>
            <person name="Guillou S."/>
            <person name="Cros-Aarteil S."/>
            <person name="Calhoun S."/>
            <person name="Haridas S."/>
            <person name="Kuo A."/>
            <person name="Mondo S."/>
            <person name="Pangilinan J."/>
            <person name="Riley R."/>
            <person name="LaButti K."/>
            <person name="Andreopoulos B."/>
            <person name="Lipzen A."/>
            <person name="Chen C."/>
            <person name="Yan M."/>
            <person name="Daum C."/>
            <person name="Ng V."/>
            <person name="Clum A."/>
            <person name="Steindorff A."/>
            <person name="Ohm R.A."/>
            <person name="Martin F."/>
            <person name="Silar P."/>
            <person name="Natvig D.O."/>
            <person name="Lalanne C."/>
            <person name="Gautier V."/>
            <person name="Ament-Velasquez S.L."/>
            <person name="Kruys A."/>
            <person name="Hutchinson M.I."/>
            <person name="Powell A.J."/>
            <person name="Barry K."/>
            <person name="Miller A.N."/>
            <person name="Grigoriev I.V."/>
            <person name="Debuchy R."/>
            <person name="Gladieux P."/>
            <person name="Hiltunen Thoren M."/>
            <person name="Johannesson H."/>
        </authorList>
    </citation>
    <scope>NUCLEOTIDE SEQUENCE</scope>
    <source>
        <strain evidence="3">CBS 955.72</strain>
    </source>
</reference>
<dbReference type="SUPFAM" id="SSF56112">
    <property type="entry name" value="Protein kinase-like (PK-like)"/>
    <property type="match status" value="1"/>
</dbReference>
<feature type="region of interest" description="Disordered" evidence="1">
    <location>
        <begin position="293"/>
        <end position="330"/>
    </location>
</feature>
<evidence type="ECO:0000313" key="4">
    <source>
        <dbReference type="Proteomes" id="UP001275084"/>
    </source>
</evidence>
<dbReference type="InterPro" id="IPR000719">
    <property type="entry name" value="Prot_kinase_dom"/>
</dbReference>
<dbReference type="InterPro" id="IPR011009">
    <property type="entry name" value="Kinase-like_dom_sf"/>
</dbReference>
<dbReference type="EMBL" id="JAUIQD010000003">
    <property type="protein sequence ID" value="KAK3356866.1"/>
    <property type="molecule type" value="Genomic_DNA"/>
</dbReference>
<proteinExistence type="predicted"/>
<evidence type="ECO:0000313" key="3">
    <source>
        <dbReference type="EMBL" id="KAK3356866.1"/>
    </source>
</evidence>
<dbReference type="AlphaFoldDB" id="A0AAJ0HLP3"/>
<accession>A0AAJ0HLP3</accession>
<keyword evidence="4" id="KW-1185">Reference proteome</keyword>